<gene>
    <name evidence="2" type="ordered locus">BN6_55370</name>
</gene>
<proteinExistence type="predicted"/>
<dbReference type="GO" id="GO:0005829">
    <property type="term" value="C:cytosol"/>
    <property type="evidence" value="ECO:0007669"/>
    <property type="project" value="TreeGrafter"/>
</dbReference>
<protein>
    <submittedName>
        <fullName evidence="2">Uncharacterized protein</fullName>
    </submittedName>
</protein>
<dbReference type="EMBL" id="HE804045">
    <property type="protein sequence ID" value="CCH32796.1"/>
    <property type="molecule type" value="Genomic_DNA"/>
</dbReference>
<dbReference type="Gene3D" id="3.40.50.300">
    <property type="entry name" value="P-loop containing nucleotide triphosphate hydrolases"/>
    <property type="match status" value="2"/>
</dbReference>
<dbReference type="Proteomes" id="UP000006281">
    <property type="component" value="Chromosome"/>
</dbReference>
<dbReference type="GO" id="GO:0003924">
    <property type="term" value="F:GTPase activity"/>
    <property type="evidence" value="ECO:0007669"/>
    <property type="project" value="InterPro"/>
</dbReference>
<dbReference type="SUPFAM" id="SSF52540">
    <property type="entry name" value="P-loop containing nucleoside triphosphate hydrolases"/>
    <property type="match status" value="1"/>
</dbReference>
<name>K0K3A6_SACES</name>
<dbReference type="HOGENOM" id="CLU_1229158_0_0_11"/>
<dbReference type="KEGG" id="sesp:BN6_55370"/>
<dbReference type="AlphaFoldDB" id="K0K3A6"/>
<feature type="region of interest" description="Disordered" evidence="1">
    <location>
        <begin position="185"/>
        <end position="225"/>
    </location>
</feature>
<dbReference type="InterPro" id="IPR027417">
    <property type="entry name" value="P-loop_NTPase"/>
</dbReference>
<dbReference type="STRING" id="1179773.BN6_55370"/>
<evidence type="ECO:0000313" key="3">
    <source>
        <dbReference type="Proteomes" id="UP000006281"/>
    </source>
</evidence>
<feature type="compositionally biased region" description="Basic residues" evidence="1">
    <location>
        <begin position="188"/>
        <end position="197"/>
    </location>
</feature>
<dbReference type="PANTHER" id="PTHR43556:SF2">
    <property type="entry name" value="PEPTIDE CHAIN RELEASE FACTOR RF3"/>
    <property type="match status" value="1"/>
</dbReference>
<dbReference type="PANTHER" id="PTHR43556">
    <property type="entry name" value="PEPTIDE CHAIN RELEASE FACTOR RF3"/>
    <property type="match status" value="1"/>
</dbReference>
<dbReference type="eggNOG" id="COG4108">
    <property type="taxonomic scope" value="Bacteria"/>
</dbReference>
<keyword evidence="3" id="KW-1185">Reference proteome</keyword>
<accession>K0K3A6</accession>
<dbReference type="GO" id="GO:0016150">
    <property type="term" value="F:translation release factor activity, codon nonspecific"/>
    <property type="evidence" value="ECO:0007669"/>
    <property type="project" value="TreeGrafter"/>
</dbReference>
<evidence type="ECO:0000313" key="2">
    <source>
        <dbReference type="EMBL" id="CCH32796.1"/>
    </source>
</evidence>
<sequence length="225" mass="23769">MATADPVMAPSVEVPRQADRRRSFAVISDLDAGKSTLTGALALHARVIFPRPARCTASPAGAGWTRAVEELDLPAASGGDFDPQRFRNASATPVLFGSAVLDFGVRHLLDLLVELAPRPEPRVDVQGRARALDAPFSALVFKVQTGMDPLPPGPDRVCPGLLGGGSARHGRYITGLTSPLWTSFGGKRQARRGRRGRLGTAVEPRFPCGHPAPVRGTSGEGDDHA</sequence>
<organism evidence="2 3">
    <name type="scientific">Saccharothrix espanaensis (strain ATCC 51144 / DSM 44229 / JCM 9112 / NBRC 15066 / NRRL 15764)</name>
    <dbReference type="NCBI Taxonomy" id="1179773"/>
    <lineage>
        <taxon>Bacteria</taxon>
        <taxon>Bacillati</taxon>
        <taxon>Actinomycetota</taxon>
        <taxon>Actinomycetes</taxon>
        <taxon>Pseudonocardiales</taxon>
        <taxon>Pseudonocardiaceae</taxon>
        <taxon>Saccharothrix</taxon>
    </lineage>
</organism>
<reference evidence="2 3" key="1">
    <citation type="journal article" date="2012" name="BMC Genomics">
        <title>Complete genome sequence of Saccharothrix espanaensis DSM 44229T and comparison to the other completely sequenced Pseudonocardiaceae.</title>
        <authorList>
            <person name="Strobel T."/>
            <person name="Al-Dilaimi A."/>
            <person name="Blom J."/>
            <person name="Gessner A."/>
            <person name="Kalinowski J."/>
            <person name="Luzhetska M."/>
            <person name="Puhler A."/>
            <person name="Szczepanowski R."/>
            <person name="Bechthold A."/>
            <person name="Ruckert C."/>
        </authorList>
    </citation>
    <scope>NUCLEOTIDE SEQUENCE [LARGE SCALE GENOMIC DNA]</scope>
    <source>
        <strain evidence="3">ATCC 51144 / DSM 44229 / JCM 9112 / NBRC 15066 / NRRL 15764</strain>
    </source>
</reference>
<evidence type="ECO:0000256" key="1">
    <source>
        <dbReference type="SAM" id="MobiDB-lite"/>
    </source>
</evidence>
<dbReference type="InterPro" id="IPR004548">
    <property type="entry name" value="PrfC"/>
</dbReference>